<accession>A0A6J4V4N4</accession>
<evidence type="ECO:0000313" key="3">
    <source>
        <dbReference type="EMBL" id="CAA9568406.1"/>
    </source>
</evidence>
<sequence>MSSASTQYCPNCGESNPIDAESCWNCGQALPTPDERQALWATRDSGEGTEDAGDRTGNDRQWSRATTEPFTAPDREATSTGGETRTYPATWGAPTTDSSSRRRALGDRGSHGADQPTASPPPVPGQGAAGYGQPGYGPGTPGPDQGPYPGYGAGGPAPGGYGLGGAPTWGAGAGDPYAPGAGQPGGQPSWGQPAAYGQEQYSQGPWTGEYGSSPYGPAVDVPGGSGGPVLAQPVASRGPSGCLLGALGLVLIALVGAALVALVAYNAATGDGLRDGLREVAATEVTQIGPVEVPEDGRLTVSEADVNRTIRRYTDEYGAISDPTVAIDPGGVVLNFSVLGIDSSYRSGLVAEGGQLRLTDTEASGAAGRVLDADDMVGIVEPALNDVLRQSGVTAAAVELGDGELTVITSATAATPTTGTPVAAPPPSRPPVSVAPVAGGGSPSPTPAAGTSPPAASAPPTPAFRPTPDAPDSIR</sequence>
<organism evidence="3">
    <name type="scientific">uncultured Thermomicrobiales bacterium</name>
    <dbReference type="NCBI Taxonomy" id="1645740"/>
    <lineage>
        <taxon>Bacteria</taxon>
        <taxon>Pseudomonadati</taxon>
        <taxon>Thermomicrobiota</taxon>
        <taxon>Thermomicrobia</taxon>
        <taxon>Thermomicrobiales</taxon>
        <taxon>environmental samples</taxon>
    </lineage>
</organism>
<keyword evidence="2" id="KW-1133">Transmembrane helix</keyword>
<gene>
    <name evidence="3" type="ORF">AVDCRST_MAG33-2273</name>
</gene>
<proteinExistence type="predicted"/>
<feature type="region of interest" description="Disordered" evidence="1">
    <location>
        <begin position="415"/>
        <end position="475"/>
    </location>
</feature>
<keyword evidence="2" id="KW-0812">Transmembrane</keyword>
<protein>
    <recommendedName>
        <fullName evidence="4">Zinc-ribbon domain-containing protein</fullName>
    </recommendedName>
</protein>
<feature type="region of interest" description="Disordered" evidence="1">
    <location>
        <begin position="1"/>
        <end position="154"/>
    </location>
</feature>
<dbReference type="EMBL" id="CADCWK010000259">
    <property type="protein sequence ID" value="CAA9568406.1"/>
    <property type="molecule type" value="Genomic_DNA"/>
</dbReference>
<evidence type="ECO:0008006" key="4">
    <source>
        <dbReference type="Google" id="ProtNLM"/>
    </source>
</evidence>
<reference evidence="3" key="1">
    <citation type="submission" date="2020-02" db="EMBL/GenBank/DDBJ databases">
        <authorList>
            <person name="Meier V. D."/>
        </authorList>
    </citation>
    <scope>NUCLEOTIDE SEQUENCE</scope>
    <source>
        <strain evidence="3">AVDCRST_MAG33</strain>
    </source>
</reference>
<name>A0A6J4V4N4_9BACT</name>
<evidence type="ECO:0000256" key="1">
    <source>
        <dbReference type="SAM" id="MobiDB-lite"/>
    </source>
</evidence>
<dbReference type="AlphaFoldDB" id="A0A6J4V4N4"/>
<feature type="region of interest" description="Disordered" evidence="1">
    <location>
        <begin position="172"/>
        <end position="211"/>
    </location>
</feature>
<feature type="transmembrane region" description="Helical" evidence="2">
    <location>
        <begin position="243"/>
        <end position="268"/>
    </location>
</feature>
<evidence type="ECO:0000256" key="2">
    <source>
        <dbReference type="SAM" id="Phobius"/>
    </source>
</evidence>
<feature type="compositionally biased region" description="Pro residues" evidence="1">
    <location>
        <begin position="456"/>
        <end position="469"/>
    </location>
</feature>
<feature type="compositionally biased region" description="Basic and acidic residues" evidence="1">
    <location>
        <begin position="52"/>
        <end position="62"/>
    </location>
</feature>
<feature type="compositionally biased region" description="Gly residues" evidence="1">
    <location>
        <begin position="127"/>
        <end position="139"/>
    </location>
</feature>
<keyword evidence="2" id="KW-0472">Membrane</keyword>
<feature type="compositionally biased region" description="Low complexity" evidence="1">
    <location>
        <begin position="174"/>
        <end position="195"/>
    </location>
</feature>